<accession>A0A645EA97</accession>
<reference evidence="1" key="1">
    <citation type="submission" date="2019-08" db="EMBL/GenBank/DDBJ databases">
        <authorList>
            <person name="Kucharzyk K."/>
            <person name="Murdoch R.W."/>
            <person name="Higgins S."/>
            <person name="Loffler F."/>
        </authorList>
    </citation>
    <scope>NUCLEOTIDE SEQUENCE</scope>
</reference>
<evidence type="ECO:0000313" key="1">
    <source>
        <dbReference type="EMBL" id="MPM97743.1"/>
    </source>
</evidence>
<dbReference type="EMBL" id="VSSQ01043969">
    <property type="protein sequence ID" value="MPM97743.1"/>
    <property type="molecule type" value="Genomic_DNA"/>
</dbReference>
<dbReference type="AlphaFoldDB" id="A0A645EA97"/>
<sequence length="94" mass="10449">MRYGYGRTAQILQGHVLGRDAHIPLRAHHRSDRALVQRVQIPVELGGLFAQVVHRALPGPLDPLGAVGYALGRTALGDPLDHRRHARSYRHPQL</sequence>
<proteinExistence type="predicted"/>
<organism evidence="1">
    <name type="scientific">bioreactor metagenome</name>
    <dbReference type="NCBI Taxonomy" id="1076179"/>
    <lineage>
        <taxon>unclassified sequences</taxon>
        <taxon>metagenomes</taxon>
        <taxon>ecological metagenomes</taxon>
    </lineage>
</organism>
<protein>
    <submittedName>
        <fullName evidence="1">Uncharacterized protein</fullName>
    </submittedName>
</protein>
<name>A0A645EA97_9ZZZZ</name>
<gene>
    <name evidence="1" type="ORF">SDC9_144920</name>
</gene>
<comment type="caution">
    <text evidence="1">The sequence shown here is derived from an EMBL/GenBank/DDBJ whole genome shotgun (WGS) entry which is preliminary data.</text>
</comment>